<protein>
    <submittedName>
        <fullName evidence="2">Uncharacterized protein</fullName>
    </submittedName>
</protein>
<feature type="region of interest" description="Disordered" evidence="1">
    <location>
        <begin position="71"/>
        <end position="93"/>
    </location>
</feature>
<dbReference type="HOGENOM" id="CLU_2394676_0_0_4"/>
<gene>
    <name evidence="2" type="ORF">O987_04605</name>
</gene>
<dbReference type="Proteomes" id="UP000028782">
    <property type="component" value="Chromosome"/>
</dbReference>
<dbReference type="AlphaFoldDB" id="A0A076PK69"/>
<evidence type="ECO:0000313" key="2">
    <source>
        <dbReference type="EMBL" id="AIJ45086.1"/>
    </source>
</evidence>
<proteinExistence type="predicted"/>
<accession>A0A076PK69</accession>
<dbReference type="EMBL" id="CP006704">
    <property type="protein sequence ID" value="AIJ45086.1"/>
    <property type="molecule type" value="Genomic_DNA"/>
</dbReference>
<evidence type="ECO:0000256" key="1">
    <source>
        <dbReference type="SAM" id="MobiDB-lite"/>
    </source>
</evidence>
<name>A0A076PK69_COMTE</name>
<reference evidence="2 3" key="1">
    <citation type="journal article" date="2014" name="Genome Announc.">
        <title>Complete Genome Sequence of Polychlorinated Biphenyl Degrader Comamonas testosteroni TK102 (NBRC 109938).</title>
        <authorList>
            <person name="Fukuda K."/>
            <person name="Hosoyama A."/>
            <person name="Tsuchikane K."/>
            <person name="Ohji S."/>
            <person name="Yamazoe A."/>
            <person name="Fujita N."/>
            <person name="Shintani M."/>
            <person name="Kimbara K."/>
        </authorList>
    </citation>
    <scope>NUCLEOTIDE SEQUENCE [LARGE SCALE GENOMIC DNA]</scope>
    <source>
        <strain evidence="2">TK102</strain>
    </source>
</reference>
<sequence length="93" mass="10195">MLQGICGAPAAAYPRDWGKVLPWSTGSKQEQEAVEGSFIADCELARTDLGRRHEGRDEGLQLSPQSVLTGRLPWGPRASRPWGFWRSGASQKS</sequence>
<dbReference type="KEGG" id="ctes:O987_04605"/>
<organism evidence="2 3">
    <name type="scientific">Comamonas testosteroni TK102</name>
    <dbReference type="NCBI Taxonomy" id="1392005"/>
    <lineage>
        <taxon>Bacteria</taxon>
        <taxon>Pseudomonadati</taxon>
        <taxon>Pseudomonadota</taxon>
        <taxon>Betaproteobacteria</taxon>
        <taxon>Burkholderiales</taxon>
        <taxon>Comamonadaceae</taxon>
        <taxon>Comamonas</taxon>
    </lineage>
</organism>
<evidence type="ECO:0000313" key="3">
    <source>
        <dbReference type="Proteomes" id="UP000028782"/>
    </source>
</evidence>